<dbReference type="InterPro" id="IPR002656">
    <property type="entry name" value="Acyl_transf_3_dom"/>
</dbReference>
<dbReference type="EMBL" id="NUJQ01000001">
    <property type="protein sequence ID" value="PGQ12434.1"/>
    <property type="molecule type" value="Genomic_DNA"/>
</dbReference>
<keyword evidence="3" id="KW-1133">Transmembrane helix</keyword>
<feature type="transmembrane region" description="Helical" evidence="3">
    <location>
        <begin position="134"/>
        <end position="152"/>
    </location>
</feature>
<reference evidence="5 6" key="1">
    <citation type="submission" date="2017-09" db="EMBL/GenBank/DDBJ databases">
        <title>Large-scale bioinformatics analysis of Bacillus genomes uncovers conserved roles of natural products in bacterial physiology.</title>
        <authorList>
            <consortium name="Agbiome Team Llc"/>
            <person name="Bleich R.M."/>
            <person name="Grubbs K.J."/>
            <person name="Santa Maria K.C."/>
            <person name="Allen S.E."/>
            <person name="Farag S."/>
            <person name="Shank E.A."/>
            <person name="Bowers A."/>
        </authorList>
    </citation>
    <scope>NUCLEOTIDE SEQUENCE [LARGE SCALE GENOMIC DNA]</scope>
    <source>
        <strain evidence="5 6">AFS046104</strain>
    </source>
</reference>
<comment type="caution">
    <text evidence="5">The sequence shown here is derived from an EMBL/GenBank/DDBJ whole genome shotgun (WGS) entry which is preliminary data.</text>
</comment>
<dbReference type="Pfam" id="PF01757">
    <property type="entry name" value="Acyl_transf_3"/>
    <property type="match status" value="1"/>
</dbReference>
<proteinExistence type="inferred from homology"/>
<accession>A0A2C0F1R5</accession>
<feature type="transmembrane region" description="Helical" evidence="3">
    <location>
        <begin position="315"/>
        <end position="336"/>
    </location>
</feature>
<evidence type="ECO:0000256" key="1">
    <source>
        <dbReference type="ARBA" id="ARBA00004370"/>
    </source>
</evidence>
<feature type="domain" description="Acyltransferase 3" evidence="4">
    <location>
        <begin position="11"/>
        <end position="332"/>
    </location>
</feature>
<evidence type="ECO:0000259" key="4">
    <source>
        <dbReference type="Pfam" id="PF01757"/>
    </source>
</evidence>
<keyword evidence="3" id="KW-0812">Transmembrane</keyword>
<feature type="transmembrane region" description="Helical" evidence="3">
    <location>
        <begin position="292"/>
        <end position="309"/>
    </location>
</feature>
<keyword evidence="5" id="KW-0808">Transferase</keyword>
<comment type="subcellular location">
    <subcellularLocation>
        <location evidence="1">Membrane</location>
    </subcellularLocation>
</comment>
<protein>
    <submittedName>
        <fullName evidence="5">Acyltransferase</fullName>
    </submittedName>
</protein>
<feature type="transmembrane region" description="Helical" evidence="3">
    <location>
        <begin position="232"/>
        <end position="250"/>
    </location>
</feature>
<feature type="transmembrane region" description="Helical" evidence="3">
    <location>
        <begin position="46"/>
        <end position="69"/>
    </location>
</feature>
<feature type="transmembrane region" description="Helical" evidence="3">
    <location>
        <begin position="9"/>
        <end position="26"/>
    </location>
</feature>
<evidence type="ECO:0000256" key="2">
    <source>
        <dbReference type="ARBA" id="ARBA00007400"/>
    </source>
</evidence>
<dbReference type="GO" id="GO:0016747">
    <property type="term" value="F:acyltransferase activity, transferring groups other than amino-acyl groups"/>
    <property type="evidence" value="ECO:0007669"/>
    <property type="project" value="InterPro"/>
</dbReference>
<organism evidence="5 6">
    <name type="scientific">Bacillus cereus</name>
    <dbReference type="NCBI Taxonomy" id="1396"/>
    <lineage>
        <taxon>Bacteria</taxon>
        <taxon>Bacillati</taxon>
        <taxon>Bacillota</taxon>
        <taxon>Bacilli</taxon>
        <taxon>Bacillales</taxon>
        <taxon>Bacillaceae</taxon>
        <taxon>Bacillus</taxon>
        <taxon>Bacillus cereus group</taxon>
    </lineage>
</organism>
<keyword evidence="5" id="KW-0012">Acyltransferase</keyword>
<sequence>MEISKSDAKMLKGAAILIMLLLHLFGRKEVNGMYENFITINGTPLVYYLALFGDACVPIYCFVSGYGLYVIFYKEQRLNVNRNCIRILKLLMNYWIVLVLFVVVGFFSGKSEVFSGGIIKFLLNVFVLSSSYNGAWWFLQTYIILVFLAPLLTKLVRKYNSLSLLLVFGTIYLVSYIQRIKNVLDVGHHTILGMSVNAVVLVGTSLLPFIVGTIFAKEKIYSKLYNKFYDMSYKNILCAIGIIMLIVLHAFYESMIIAPFTAIAFISFFILMNKSSVIQHILAFLGDHSTNIWLTHMFFYMSIFPELIFAPRYPIIIFIWLITLCIASSYVINCIYKPVVRMIDKKSFIVRDNQRAIE</sequence>
<gene>
    <name evidence="5" type="ORF">COA08_00910</name>
</gene>
<feature type="transmembrane region" description="Helical" evidence="3">
    <location>
        <begin position="90"/>
        <end position="108"/>
    </location>
</feature>
<evidence type="ECO:0000313" key="5">
    <source>
        <dbReference type="EMBL" id="PGQ12434.1"/>
    </source>
</evidence>
<comment type="similarity">
    <text evidence="2">Belongs to the acyltransferase 3 family.</text>
</comment>
<keyword evidence="3" id="KW-0472">Membrane</keyword>
<feature type="transmembrane region" description="Helical" evidence="3">
    <location>
        <begin position="159"/>
        <end position="178"/>
    </location>
</feature>
<evidence type="ECO:0000256" key="3">
    <source>
        <dbReference type="SAM" id="Phobius"/>
    </source>
</evidence>
<feature type="transmembrane region" description="Helical" evidence="3">
    <location>
        <begin position="190"/>
        <end position="211"/>
    </location>
</feature>
<feature type="transmembrane region" description="Helical" evidence="3">
    <location>
        <begin position="256"/>
        <end position="272"/>
    </location>
</feature>
<evidence type="ECO:0000313" key="6">
    <source>
        <dbReference type="Proteomes" id="UP000221438"/>
    </source>
</evidence>
<dbReference type="Proteomes" id="UP000221438">
    <property type="component" value="Unassembled WGS sequence"/>
</dbReference>
<dbReference type="RefSeq" id="WP_098774629.1">
    <property type="nucleotide sequence ID" value="NZ_NUJQ01000001.1"/>
</dbReference>
<dbReference type="AlphaFoldDB" id="A0A2C0F1R5"/>
<name>A0A2C0F1R5_BACCE</name>